<protein>
    <submittedName>
        <fullName evidence="3">Chromosome partitioning protein ParA</fullName>
    </submittedName>
</protein>
<evidence type="ECO:0000313" key="3">
    <source>
        <dbReference type="EMBL" id="XAG22256.1"/>
    </source>
</evidence>
<proteinExistence type="predicted"/>
<dbReference type="GO" id="GO:0009898">
    <property type="term" value="C:cytoplasmic side of plasma membrane"/>
    <property type="evidence" value="ECO:0007669"/>
    <property type="project" value="TreeGrafter"/>
</dbReference>
<dbReference type="GO" id="GO:0016887">
    <property type="term" value="F:ATP hydrolysis activity"/>
    <property type="evidence" value="ECO:0007669"/>
    <property type="project" value="TreeGrafter"/>
</dbReference>
<sequence length="423" mass="46881">MFDLVDLLSKKQQAEVIEQKKITSVLFYQTQECQELVLEAYRFEGIAAPAIAKNTDTQIAEHVRESDIEIVIVELNNSKDVSKDAERISHLLPNHASVIVVGSEDAISTIRNLKSMGFYYVFWPVTKQEFIDFVRSVYDNRQRSSHRGPGQKRRAKYVSILGSKGGVGASLITAEVAYQLSAVRKTSCMVVEQNFHGGNLDVLMGIRKLEKRRIQQGSLASSLDSAAAQSLIYKHTSMLSMLALTSDQLDTPSMIDYSNAVTDQLSEDVNFIIEDLSSSVDFSLEADKFLAQADVVVLVMEPTVSSVREAARLKERVLKINTTPALRLITVLNHTLGSKQQTAGKLEAETILNQPIDIEIPYCETINATILEDKRIVTSSLKAAVPLKRLTCLLLGETLTEQKPSLLSLAQAWFKQAKGSDKS</sequence>
<dbReference type="GO" id="GO:0051782">
    <property type="term" value="P:negative regulation of cell division"/>
    <property type="evidence" value="ECO:0007669"/>
    <property type="project" value="TreeGrafter"/>
</dbReference>
<dbReference type="GO" id="GO:0005829">
    <property type="term" value="C:cytosol"/>
    <property type="evidence" value="ECO:0007669"/>
    <property type="project" value="TreeGrafter"/>
</dbReference>
<organism evidence="3">
    <name type="scientific">bacterium 19PA01SH03</name>
    <dbReference type="NCBI Taxonomy" id="2920705"/>
    <lineage>
        <taxon>Bacteria</taxon>
    </lineage>
</organism>
<gene>
    <name evidence="3" type="ORF">MRN70_05475</name>
</gene>
<dbReference type="Gene3D" id="3.40.50.2300">
    <property type="match status" value="1"/>
</dbReference>
<dbReference type="SUPFAM" id="SSF52540">
    <property type="entry name" value="P-loop containing nucleoside triphosphate hydrolases"/>
    <property type="match status" value="1"/>
</dbReference>
<dbReference type="InterPro" id="IPR050625">
    <property type="entry name" value="ParA/MinD_ATPase"/>
</dbReference>
<reference evidence="3" key="1">
    <citation type="submission" date="2022-03" db="EMBL/GenBank/DDBJ databases">
        <title>Sea Food Isolates.</title>
        <authorList>
            <person name="Li c."/>
        </authorList>
    </citation>
    <scope>NUCLEOTIDE SEQUENCE</scope>
    <source>
        <strain evidence="3">19PA01SH03</strain>
    </source>
</reference>
<name>A0AAU6SQH1_UNCXX</name>
<accession>A0AAU6SQH1</accession>
<dbReference type="Gene3D" id="3.40.50.300">
    <property type="entry name" value="P-loop containing nucleotide triphosphate hydrolases"/>
    <property type="match status" value="1"/>
</dbReference>
<dbReference type="PANTHER" id="PTHR43384:SF6">
    <property type="entry name" value="SEPTUM SITE-DETERMINING PROTEIN MIND HOMOLOG, CHLOROPLASTIC"/>
    <property type="match status" value="1"/>
</dbReference>
<keyword evidence="1" id="KW-0547">Nucleotide-binding</keyword>
<dbReference type="InterPro" id="IPR027417">
    <property type="entry name" value="P-loop_NTPase"/>
</dbReference>
<dbReference type="AlphaFoldDB" id="A0AAU6SQH1"/>
<evidence type="ECO:0000256" key="2">
    <source>
        <dbReference type="ARBA" id="ARBA00022840"/>
    </source>
</evidence>
<dbReference type="GO" id="GO:0005524">
    <property type="term" value="F:ATP binding"/>
    <property type="evidence" value="ECO:0007669"/>
    <property type="project" value="UniProtKB-KW"/>
</dbReference>
<evidence type="ECO:0000256" key="1">
    <source>
        <dbReference type="ARBA" id="ARBA00022741"/>
    </source>
</evidence>
<dbReference type="PANTHER" id="PTHR43384">
    <property type="entry name" value="SEPTUM SITE-DETERMINING PROTEIN MIND HOMOLOG, CHLOROPLASTIC-RELATED"/>
    <property type="match status" value="1"/>
</dbReference>
<dbReference type="EMBL" id="CP095338">
    <property type="protein sequence ID" value="XAG22256.1"/>
    <property type="molecule type" value="Genomic_DNA"/>
</dbReference>
<keyword evidence="2" id="KW-0067">ATP-binding</keyword>